<feature type="compositionally biased region" description="Acidic residues" evidence="1">
    <location>
        <begin position="26"/>
        <end position="35"/>
    </location>
</feature>
<feature type="compositionally biased region" description="Basic and acidic residues" evidence="1">
    <location>
        <begin position="115"/>
        <end position="124"/>
    </location>
</feature>
<dbReference type="Gene3D" id="2.130.10.10">
    <property type="entry name" value="YVTN repeat-like/Quinoprotein amine dehydrogenase"/>
    <property type="match status" value="1"/>
</dbReference>
<dbReference type="OrthoDB" id="289913at2759"/>
<dbReference type="AlphaFoldDB" id="A0A1J8PRA5"/>
<dbReference type="GO" id="GO:0034058">
    <property type="term" value="P:endosomal vesicle fusion"/>
    <property type="evidence" value="ECO:0007669"/>
    <property type="project" value="TreeGrafter"/>
</dbReference>
<dbReference type="Proteomes" id="UP000183567">
    <property type="component" value="Unassembled WGS sequence"/>
</dbReference>
<feature type="region of interest" description="Disordered" evidence="1">
    <location>
        <begin position="176"/>
        <end position="235"/>
    </location>
</feature>
<reference evidence="2 3" key="1">
    <citation type="submission" date="2016-03" db="EMBL/GenBank/DDBJ databases">
        <title>Comparative genomics of the ectomycorrhizal sister species Rhizopogon vinicolor and Rhizopogon vesiculosus (Basidiomycota: Boletales) reveals a divergence of the mating type B locus.</title>
        <authorList>
            <person name="Mujic A.B."/>
            <person name="Kuo A."/>
            <person name="Tritt A."/>
            <person name="Lipzen A."/>
            <person name="Chen C."/>
            <person name="Johnson J."/>
            <person name="Sharma A."/>
            <person name="Barry K."/>
            <person name="Grigoriev I.V."/>
            <person name="Spatafora J.W."/>
        </authorList>
    </citation>
    <scope>NUCLEOTIDE SEQUENCE [LARGE SCALE GENOMIC DNA]</scope>
    <source>
        <strain evidence="2 3">AM-OR11-056</strain>
    </source>
</reference>
<dbReference type="GO" id="GO:0006623">
    <property type="term" value="P:protein targeting to vacuole"/>
    <property type="evidence" value="ECO:0007669"/>
    <property type="project" value="InterPro"/>
</dbReference>
<keyword evidence="3" id="KW-1185">Reference proteome</keyword>
<feature type="compositionally biased region" description="Polar residues" evidence="1">
    <location>
        <begin position="194"/>
        <end position="214"/>
    </location>
</feature>
<feature type="compositionally biased region" description="Basic and acidic residues" evidence="1">
    <location>
        <begin position="498"/>
        <end position="507"/>
    </location>
</feature>
<dbReference type="InterPro" id="IPR015943">
    <property type="entry name" value="WD40/YVTN_repeat-like_dom_sf"/>
</dbReference>
<feature type="compositionally biased region" description="Basic and acidic residues" evidence="1">
    <location>
        <begin position="1"/>
        <end position="16"/>
    </location>
</feature>
<gene>
    <name evidence="2" type="ORF">AZE42_02090</name>
</gene>
<feature type="region of interest" description="Disordered" evidence="1">
    <location>
        <begin position="97"/>
        <end position="149"/>
    </location>
</feature>
<feature type="region of interest" description="Disordered" evidence="1">
    <location>
        <begin position="498"/>
        <end position="519"/>
    </location>
</feature>
<feature type="compositionally biased region" description="Polar residues" evidence="1">
    <location>
        <begin position="130"/>
        <end position="149"/>
    </location>
</feature>
<dbReference type="InterPro" id="IPR036322">
    <property type="entry name" value="WD40_repeat_dom_sf"/>
</dbReference>
<dbReference type="GO" id="GO:0005770">
    <property type="term" value="C:late endosome"/>
    <property type="evidence" value="ECO:0007669"/>
    <property type="project" value="TreeGrafter"/>
</dbReference>
<proteinExistence type="predicted"/>
<dbReference type="InterPro" id="IPR045111">
    <property type="entry name" value="Vps41/Vps8"/>
</dbReference>
<dbReference type="PANTHER" id="PTHR12616:SF8">
    <property type="entry name" value="VACUOLAR PROTEIN SORTING-ASSOCIATED PROTEIN 8 HOMOLOG"/>
    <property type="match status" value="1"/>
</dbReference>
<dbReference type="STRING" id="180088.A0A1J8PRA5"/>
<name>A0A1J8PRA5_9AGAM</name>
<comment type="caution">
    <text evidence="2">The sequence shown here is derived from an EMBL/GenBank/DDBJ whole genome shotgun (WGS) entry which is preliminary data.</text>
</comment>
<dbReference type="SUPFAM" id="SSF50978">
    <property type="entry name" value="WD40 repeat-like"/>
    <property type="match status" value="1"/>
</dbReference>
<evidence type="ECO:0000313" key="3">
    <source>
        <dbReference type="Proteomes" id="UP000183567"/>
    </source>
</evidence>
<evidence type="ECO:0000256" key="1">
    <source>
        <dbReference type="SAM" id="MobiDB-lite"/>
    </source>
</evidence>
<accession>A0A1J8PRA5</accession>
<protein>
    <submittedName>
        <fullName evidence="2">Uncharacterized protein</fullName>
    </submittedName>
</protein>
<sequence>MFNEEEFSRDSLHIVDSEQSPTFSDNVEEIDDDQGGDYSTRMEELLSDEEEDGDAQVDEDEGGFVYDGVDADQVTGDNYRDQLRDVLGPDDSELYYESEEQEVERSLLQESNSVKSDEPLHDVPRVAIQPDTSTPITDTLTMSSVPPSRVTSPAPNGFFTPFPKPFLHPNVSRLRSFTPRASPAPSPGSPTQAMNVISPSPSHFSEVSRTSSPSAGLKGLLTGHERERPTKASSILGEPATGALMVLTANGFICVGTDTGRVFVFDFKQTLKCICGSDSSALTVGPVSAVALSNDHTFVASGHTTGYIQLFDLKNPQVAARTVTPVTLTAVTSGRQEGHLPGSRIINISFVAGRHTAVISADEHGLSFYHSLGKVLFVEASDTIRIFGNYHGEDVPEANPTDPLSQQNALDHLSFRRRKRPRNTVLAMCTLPLGPLPHPTDAYQIVALLTPTKLVVVGLKPTPKTWLKVMRDEQQLPSDAGFRRRGCLAWFPSVQDSSTEKATDAKNAKNGKQPQRTPTHPILSYSWGSHVYLLRVYEQKIKQTVSNSRTGKTSEVEVGTLVFEETGKWTMDDAVLAIQWLNVNQLAIFTPSTLSVYDAPQGSSSFW</sequence>
<organism evidence="2 3">
    <name type="scientific">Rhizopogon vesiculosus</name>
    <dbReference type="NCBI Taxonomy" id="180088"/>
    <lineage>
        <taxon>Eukaryota</taxon>
        <taxon>Fungi</taxon>
        <taxon>Dikarya</taxon>
        <taxon>Basidiomycota</taxon>
        <taxon>Agaricomycotina</taxon>
        <taxon>Agaricomycetes</taxon>
        <taxon>Agaricomycetidae</taxon>
        <taxon>Boletales</taxon>
        <taxon>Suillineae</taxon>
        <taxon>Rhizopogonaceae</taxon>
        <taxon>Rhizopogon</taxon>
    </lineage>
</organism>
<dbReference type="PANTHER" id="PTHR12616">
    <property type="entry name" value="VACUOLAR PROTEIN SORTING VPS41"/>
    <property type="match status" value="1"/>
</dbReference>
<dbReference type="GO" id="GO:0030897">
    <property type="term" value="C:HOPS complex"/>
    <property type="evidence" value="ECO:0007669"/>
    <property type="project" value="TreeGrafter"/>
</dbReference>
<dbReference type="Pfam" id="PF23410">
    <property type="entry name" value="Beta-prop_VPS8"/>
    <property type="match status" value="1"/>
</dbReference>
<feature type="compositionally biased region" description="Acidic residues" evidence="1">
    <location>
        <begin position="45"/>
        <end position="62"/>
    </location>
</feature>
<dbReference type="EMBL" id="LVVM01004957">
    <property type="protein sequence ID" value="OJA11702.1"/>
    <property type="molecule type" value="Genomic_DNA"/>
</dbReference>
<evidence type="ECO:0000313" key="2">
    <source>
        <dbReference type="EMBL" id="OJA11702.1"/>
    </source>
</evidence>
<feature type="region of interest" description="Disordered" evidence="1">
    <location>
        <begin position="1"/>
        <end position="85"/>
    </location>
</feature>